<sequence>MAKRGKITKKRGSNTNQQPPPQAAPSNNDEHSMSSRPSTPTPPLPPQNPSMASGSISPFQLPPRRIASAPGPPTIAPQDSAPQTPHQDLELAQQPTAAAAAPPLSLATCLHLIWQVLHLTNVLTSQLGAYLSLETLDRNARVHGWTVPIPQRPILEAQMTMMADCAKNLRVAVAMLRPTEWHCKAIACGSYRSLMEGVQRLEAVMEVMREGGVEKTVEEVRGLRGLCDELTVLCHGSMIQGVDGWKGCWDEVHALCRD</sequence>
<accession>A0A6G1LKZ5</accession>
<evidence type="ECO:0000256" key="1">
    <source>
        <dbReference type="SAM" id="MobiDB-lite"/>
    </source>
</evidence>
<protein>
    <submittedName>
        <fullName evidence="2">Uncharacterized protein</fullName>
    </submittedName>
</protein>
<organism evidence="2 3">
    <name type="scientific">Teratosphaeria nubilosa</name>
    <dbReference type="NCBI Taxonomy" id="161662"/>
    <lineage>
        <taxon>Eukaryota</taxon>
        <taxon>Fungi</taxon>
        <taxon>Dikarya</taxon>
        <taxon>Ascomycota</taxon>
        <taxon>Pezizomycotina</taxon>
        <taxon>Dothideomycetes</taxon>
        <taxon>Dothideomycetidae</taxon>
        <taxon>Mycosphaerellales</taxon>
        <taxon>Teratosphaeriaceae</taxon>
        <taxon>Teratosphaeria</taxon>
    </lineage>
</organism>
<gene>
    <name evidence="2" type="ORF">EJ03DRAFT_347556</name>
</gene>
<proteinExistence type="predicted"/>
<evidence type="ECO:0000313" key="3">
    <source>
        <dbReference type="Proteomes" id="UP000799436"/>
    </source>
</evidence>
<feature type="compositionally biased region" description="Pro residues" evidence="1">
    <location>
        <begin position="39"/>
        <end position="48"/>
    </location>
</feature>
<dbReference type="AlphaFoldDB" id="A0A6G1LKZ5"/>
<name>A0A6G1LKZ5_9PEZI</name>
<feature type="region of interest" description="Disordered" evidence="1">
    <location>
        <begin position="1"/>
        <end position="88"/>
    </location>
</feature>
<dbReference type="OrthoDB" id="3940493at2759"/>
<reference evidence="2" key="1">
    <citation type="journal article" date="2020" name="Stud. Mycol.">
        <title>101 Dothideomycetes genomes: a test case for predicting lifestyles and emergence of pathogens.</title>
        <authorList>
            <person name="Haridas S."/>
            <person name="Albert R."/>
            <person name="Binder M."/>
            <person name="Bloem J."/>
            <person name="Labutti K."/>
            <person name="Salamov A."/>
            <person name="Andreopoulos B."/>
            <person name="Baker S."/>
            <person name="Barry K."/>
            <person name="Bills G."/>
            <person name="Bluhm B."/>
            <person name="Cannon C."/>
            <person name="Castanera R."/>
            <person name="Culley D."/>
            <person name="Daum C."/>
            <person name="Ezra D."/>
            <person name="Gonzalez J."/>
            <person name="Henrissat B."/>
            <person name="Kuo A."/>
            <person name="Liang C."/>
            <person name="Lipzen A."/>
            <person name="Lutzoni F."/>
            <person name="Magnuson J."/>
            <person name="Mondo S."/>
            <person name="Nolan M."/>
            <person name="Ohm R."/>
            <person name="Pangilinan J."/>
            <person name="Park H.-J."/>
            <person name="Ramirez L."/>
            <person name="Alfaro M."/>
            <person name="Sun H."/>
            <person name="Tritt A."/>
            <person name="Yoshinaga Y."/>
            <person name="Zwiers L.-H."/>
            <person name="Turgeon B."/>
            <person name="Goodwin S."/>
            <person name="Spatafora J."/>
            <person name="Crous P."/>
            <person name="Grigoriev I."/>
        </authorList>
    </citation>
    <scope>NUCLEOTIDE SEQUENCE</scope>
    <source>
        <strain evidence="2">CBS 116005</strain>
    </source>
</reference>
<evidence type="ECO:0000313" key="2">
    <source>
        <dbReference type="EMBL" id="KAF2773577.1"/>
    </source>
</evidence>
<keyword evidence="3" id="KW-1185">Reference proteome</keyword>
<feature type="compositionally biased region" description="Basic residues" evidence="1">
    <location>
        <begin position="1"/>
        <end position="12"/>
    </location>
</feature>
<dbReference type="EMBL" id="ML995810">
    <property type="protein sequence ID" value="KAF2773577.1"/>
    <property type="molecule type" value="Genomic_DNA"/>
</dbReference>
<dbReference type="Proteomes" id="UP000799436">
    <property type="component" value="Unassembled WGS sequence"/>
</dbReference>